<keyword evidence="1 4" id="KW-0479">Metal-binding</keyword>
<keyword evidence="10" id="KW-1185">Reference proteome</keyword>
<evidence type="ECO:0008006" key="11">
    <source>
        <dbReference type="Google" id="ProtNLM"/>
    </source>
</evidence>
<organism evidence="9 10">
    <name type="scientific">Prorocentrum cordatum</name>
    <dbReference type="NCBI Taxonomy" id="2364126"/>
    <lineage>
        <taxon>Eukaryota</taxon>
        <taxon>Sar</taxon>
        <taxon>Alveolata</taxon>
        <taxon>Dinophyceae</taxon>
        <taxon>Prorocentrales</taxon>
        <taxon>Prorocentraceae</taxon>
        <taxon>Prorocentrum</taxon>
    </lineage>
</organism>
<keyword evidence="5" id="KW-0175">Coiled coil</keyword>
<dbReference type="InterPro" id="IPR036855">
    <property type="entry name" value="Znf_CCCH_sf"/>
</dbReference>
<evidence type="ECO:0000256" key="2">
    <source>
        <dbReference type="ARBA" id="ARBA00022771"/>
    </source>
</evidence>
<keyword evidence="3 4" id="KW-0862">Zinc</keyword>
<dbReference type="InterPro" id="IPR000571">
    <property type="entry name" value="Znf_CCCH"/>
</dbReference>
<dbReference type="EMBL" id="CAUYUJ010008668">
    <property type="protein sequence ID" value="CAK0824602.1"/>
    <property type="molecule type" value="Genomic_DNA"/>
</dbReference>
<evidence type="ECO:0000256" key="5">
    <source>
        <dbReference type="SAM" id="Coils"/>
    </source>
</evidence>
<reference evidence="9" key="1">
    <citation type="submission" date="2023-10" db="EMBL/GenBank/DDBJ databases">
        <authorList>
            <person name="Chen Y."/>
            <person name="Shah S."/>
            <person name="Dougan E. K."/>
            <person name="Thang M."/>
            <person name="Chan C."/>
        </authorList>
    </citation>
    <scope>NUCLEOTIDE SEQUENCE [LARGE SCALE GENOMIC DNA]</scope>
</reference>
<evidence type="ECO:0000313" key="10">
    <source>
        <dbReference type="Proteomes" id="UP001189429"/>
    </source>
</evidence>
<dbReference type="Proteomes" id="UP001189429">
    <property type="component" value="Unassembled WGS sequence"/>
</dbReference>
<comment type="caution">
    <text evidence="9">The sequence shown here is derived from an EMBL/GenBank/DDBJ whole genome shotgun (WGS) entry which is preliminary data.</text>
</comment>
<evidence type="ECO:0000256" key="1">
    <source>
        <dbReference type="ARBA" id="ARBA00022723"/>
    </source>
</evidence>
<feature type="non-terminal residue" evidence="9">
    <location>
        <position position="2065"/>
    </location>
</feature>
<feature type="region of interest" description="Disordered" evidence="6">
    <location>
        <begin position="181"/>
        <end position="212"/>
    </location>
</feature>
<dbReference type="PROSITE" id="PS50994">
    <property type="entry name" value="INTEGRASE"/>
    <property type="match status" value="1"/>
</dbReference>
<evidence type="ECO:0000256" key="3">
    <source>
        <dbReference type="ARBA" id="ARBA00022833"/>
    </source>
</evidence>
<evidence type="ECO:0000259" key="7">
    <source>
        <dbReference type="PROSITE" id="PS50103"/>
    </source>
</evidence>
<sequence>MRTHGHAELLKAEAHIGGEHQAMAARLRLESEELASMERRAVTAARSSERSLHLASAREERRVEFVESEASDRERALRSELADHDRALRQEVRDHDARWRSEVRHASEQATAAARQAANQEVDQWAAELVAASDERLREVMNAEDEAIIEMQDAQSELHSWRAEAEACRDELRAVPVATVGATSPQRDGSAAGHAGVDLHSSKESSGEEFARKRTVVKPIDLGSPPTPAGFRSWLADVYTKCTAASNRSQQRTIRYIKGAEGCADPAVLLSVPRKWQQFDAELFSAEAQADDVPGAATQVDLTTLMKHEFQGDLSLNLDGLDAILEHLRDPPDEALLHAVVVPQLRKCKPLAFDFELYDRADEGSTDKTAQFLYDRARDYVRRKEMQDVLDSLLKPAPKVTPVKPKGAGKGDNVVEGAGDAAAKSKDVCRKFVAGTCVKGDACKYAHAGPEVAKAKAKAKADVKAKPAPKAKASAEQPKERIPALCHHVKRGNTCRYGQDCIFRRYSTPPTKGDTKAIELGAPAKMPTSATGSGAAAETPKKQMICNIRASAYDEWALDTAAALDVANPRVAGSKGKSDVATAMWSAGGIFGSIETVTTDLAPIGETITAHVLPDTPNALALGRRCAEMGFGFYWLPYAEKPSFISPSGVPCEVEVDENFVPFVRCRRPGRGRNVIAVAAAALAPAAPDLERRQESVVNIEPSIPPIPEEPGAADDSERTLLADVQRVLDMADRTEHDVVADIIANDSKFEVSQVDAKDEEQDYCSPCPGARAPEHQSMHLPRMKGRPICDDAKHLHKYKLRRSEPMVHVTGQDAIDRPFGAMLHIDWLEIRRGAQAFKTAQRALMLTDDLTMFLGAGPSNSKEASVVVELIHRHDEVPPTIRRWWSDRAAEFLAASRQVRSLQPLAHFTSAPWRHAPTAERTNRTASEGTRALLIQSGLEEAWRAMALLFWVAMWNGLMIGKDGVTPYLRRHGTPAPYKQYAFGALVLFHPHRPVPQQGAEPQHDKLQSRLVPAVLIEVTIGPGGRWASSYGVVPLLRFTSESRASKAAIRRTVDVVFPEDVTFPIKQRLAIHGAVVDKTLPMPRAFDDSGSCEILEEKGDVDTEAEFFDGMGKENAAKFDSSVPLGHVLALEPDTHGDEVQLEVVAPAGDFKPVDADVVEAQKAVDDIQPEIAIVEGGTAPPGWRVDRFGRGDRVRLVHVPPWSPRPPTCEPEAWLGIGRAAQKELRAEWGRVDAPGFAAQEARRSAWLQAKRKCVLALATPLAAVARGITPIAECPRPPGSDAGKDTATLELSDRIPQPACPAMALRPSATHLAQQARSMIVTGDYCFLLLELGCSADIGLSAAVQEQCLAVRITARDDLLLKSTKRAIHGLIRFCVLHEVEVHAWISIPCMSGCPQRFTSTTPSATTRDESLNSQLIDAAIQICEHVSRTDNTFLWECAERDWLVQDPRVVDMLSIQGTTQQVFIKQRWRIATTHSGIPIELALYSDPPNSIQEQSFVECRGKIAAASARYTPMMANLIWKALKPSTLKAMPCTLPERIMERVLPPGPPSLPSWCFLIARLVNMRSQEAKTDKAKAAIEAELEGHRNRGTWDMSKVRSLSDWMADGSYSDVVVGRVFVILGCMNSEMAEDQWRHRARAVFQGNNIWTRTGRSAYEIFEDVSNSPASLIAARCAFAVAMLTNMSCTYRDAYQAYLQAAMETDPAIMNLVELPKDWWPDSWFYDRERKQPKYHRPAVPLVYALPGHPKSGNIWESHTDAVLIVEMTGWRKVEGWHSIWLHTDGSIMVIYKHWYELGQHIVFQEAYAEVLRYPGALYHFACADPAEPLKVRTVATSMSGYLRNLVDKFRLEFKGALRKATTPHPTDGDYNAADDEPGVFQASAASSVASGLYASLVCRPDLSVAIQRMCSRVTRWTVTEDVALIRFMSYVAEHHDLELVGQLSPSDLEHLAVRIWPDADWNGDSTTTKSTSGLYCELVGIESGNCFPLAWKVSRQTATSSSSAESETVSMSSAARHCALPVQTLISDMLGVLVPVGCRVENTQAIQAIKKGYSKRLRARVRIGL</sequence>
<feature type="coiled-coil region" evidence="5">
    <location>
        <begin position="115"/>
        <end position="171"/>
    </location>
</feature>
<dbReference type="PROSITE" id="PS50103">
    <property type="entry name" value="ZF_C3H1"/>
    <property type="match status" value="1"/>
</dbReference>
<dbReference type="SUPFAM" id="SSF90229">
    <property type="entry name" value="CCCH zinc finger"/>
    <property type="match status" value="1"/>
</dbReference>
<name>A0ABN9RZC0_9DINO</name>
<dbReference type="Gene3D" id="4.10.1000.10">
    <property type="entry name" value="Zinc finger, CCCH-type"/>
    <property type="match status" value="1"/>
</dbReference>
<evidence type="ECO:0000259" key="8">
    <source>
        <dbReference type="PROSITE" id="PS50994"/>
    </source>
</evidence>
<evidence type="ECO:0000256" key="4">
    <source>
        <dbReference type="PROSITE-ProRule" id="PRU00723"/>
    </source>
</evidence>
<feature type="compositionally biased region" description="Basic and acidic residues" evidence="6">
    <location>
        <begin position="200"/>
        <end position="212"/>
    </location>
</feature>
<accession>A0ABN9RZC0</accession>
<dbReference type="InterPro" id="IPR001584">
    <property type="entry name" value="Integrase_cat-core"/>
</dbReference>
<feature type="domain" description="Integrase catalytic" evidence="8">
    <location>
        <begin position="815"/>
        <end position="976"/>
    </location>
</feature>
<gene>
    <name evidence="9" type="ORF">PCOR1329_LOCUS24976</name>
</gene>
<protein>
    <recommendedName>
        <fullName evidence="11">C3H1-type domain-containing protein</fullName>
    </recommendedName>
</protein>
<evidence type="ECO:0000313" key="9">
    <source>
        <dbReference type="EMBL" id="CAK0824602.1"/>
    </source>
</evidence>
<feature type="domain" description="C3H1-type" evidence="7">
    <location>
        <begin position="423"/>
        <end position="450"/>
    </location>
</feature>
<proteinExistence type="predicted"/>
<keyword evidence="2 4" id="KW-0863">Zinc-finger</keyword>
<evidence type="ECO:0000256" key="6">
    <source>
        <dbReference type="SAM" id="MobiDB-lite"/>
    </source>
</evidence>
<dbReference type="SMART" id="SM00356">
    <property type="entry name" value="ZnF_C3H1"/>
    <property type="match status" value="2"/>
</dbReference>
<feature type="zinc finger region" description="C3H1-type" evidence="4">
    <location>
        <begin position="423"/>
        <end position="450"/>
    </location>
</feature>